<dbReference type="AlphaFoldDB" id="A0AAX3EFP3"/>
<organism evidence="1 2">
    <name type="scientific">Paenarthrobacter ureafaciens</name>
    <dbReference type="NCBI Taxonomy" id="37931"/>
    <lineage>
        <taxon>Bacteria</taxon>
        <taxon>Bacillati</taxon>
        <taxon>Actinomycetota</taxon>
        <taxon>Actinomycetes</taxon>
        <taxon>Micrococcales</taxon>
        <taxon>Micrococcaceae</taxon>
        <taxon>Paenarthrobacter</taxon>
    </lineage>
</organism>
<accession>A0AAX3EFP3</accession>
<evidence type="ECO:0000313" key="1">
    <source>
        <dbReference type="EMBL" id="UYV96850.1"/>
    </source>
</evidence>
<gene>
    <name evidence="1" type="ORF">NL394_17630</name>
</gene>
<protein>
    <submittedName>
        <fullName evidence="1">Uncharacterized protein</fullName>
    </submittedName>
</protein>
<reference evidence="1" key="1">
    <citation type="submission" date="2022-07" db="EMBL/GenBank/DDBJ databases">
        <authorList>
            <person name="Wu T."/>
        </authorList>
    </citation>
    <scope>NUCLEOTIDE SEQUENCE</scope>
    <source>
        <strain evidence="1">SD-1</strain>
    </source>
</reference>
<dbReference type="RefSeq" id="WP_264398708.1">
    <property type="nucleotide sequence ID" value="NZ_CP101180.1"/>
</dbReference>
<evidence type="ECO:0000313" key="2">
    <source>
        <dbReference type="Proteomes" id="UP001163293"/>
    </source>
</evidence>
<keyword evidence="2" id="KW-1185">Reference proteome</keyword>
<dbReference type="Proteomes" id="UP001163293">
    <property type="component" value="Chromosome"/>
</dbReference>
<dbReference type="EMBL" id="CP101185">
    <property type="protein sequence ID" value="UYV96850.1"/>
    <property type="molecule type" value="Genomic_DNA"/>
</dbReference>
<sequence length="102" mass="12097">MREVQCGFLTYHPRHAEIPNIVRYKGQWMPEALATGMVDKRFTDAELMAEYHKLNARRYQRQYNELSSGEDYPEASWDEHFNIQNTVYRFALAPHFDEVPAT</sequence>
<proteinExistence type="predicted"/>
<name>A0AAX3EFP3_PAEUR</name>